<evidence type="ECO:0000313" key="1">
    <source>
        <dbReference type="EMBL" id="MBX61553.1"/>
    </source>
</evidence>
<accession>A0A2P2Q3Q5</accession>
<dbReference type="AlphaFoldDB" id="A0A2P2Q3Q5"/>
<name>A0A2P2Q3Q5_RHIMU</name>
<organism evidence="1">
    <name type="scientific">Rhizophora mucronata</name>
    <name type="common">Asiatic mangrove</name>
    <dbReference type="NCBI Taxonomy" id="61149"/>
    <lineage>
        <taxon>Eukaryota</taxon>
        <taxon>Viridiplantae</taxon>
        <taxon>Streptophyta</taxon>
        <taxon>Embryophyta</taxon>
        <taxon>Tracheophyta</taxon>
        <taxon>Spermatophyta</taxon>
        <taxon>Magnoliopsida</taxon>
        <taxon>eudicotyledons</taxon>
        <taxon>Gunneridae</taxon>
        <taxon>Pentapetalae</taxon>
        <taxon>rosids</taxon>
        <taxon>fabids</taxon>
        <taxon>Malpighiales</taxon>
        <taxon>Rhizophoraceae</taxon>
        <taxon>Rhizophora</taxon>
    </lineage>
</organism>
<dbReference type="EMBL" id="GGEC01081069">
    <property type="protein sequence ID" value="MBX61553.1"/>
    <property type="molecule type" value="Transcribed_RNA"/>
</dbReference>
<sequence>MFAACCLHICFPFITVAYPSVLLLLPCDYCALQPRASNYQS</sequence>
<proteinExistence type="predicted"/>
<protein>
    <submittedName>
        <fullName evidence="1">Uncharacterized protein</fullName>
    </submittedName>
</protein>
<reference evidence="1" key="1">
    <citation type="submission" date="2018-02" db="EMBL/GenBank/DDBJ databases">
        <title>Rhizophora mucronata_Transcriptome.</title>
        <authorList>
            <person name="Meera S.P."/>
            <person name="Sreeshan A."/>
            <person name="Augustine A."/>
        </authorList>
    </citation>
    <scope>NUCLEOTIDE SEQUENCE</scope>
    <source>
        <tissue evidence="1">Leaf</tissue>
    </source>
</reference>